<organism evidence="1 2">
    <name type="scientific">Trifolium medium</name>
    <dbReference type="NCBI Taxonomy" id="97028"/>
    <lineage>
        <taxon>Eukaryota</taxon>
        <taxon>Viridiplantae</taxon>
        <taxon>Streptophyta</taxon>
        <taxon>Embryophyta</taxon>
        <taxon>Tracheophyta</taxon>
        <taxon>Spermatophyta</taxon>
        <taxon>Magnoliopsida</taxon>
        <taxon>eudicotyledons</taxon>
        <taxon>Gunneridae</taxon>
        <taxon>Pentapetalae</taxon>
        <taxon>rosids</taxon>
        <taxon>fabids</taxon>
        <taxon>Fabales</taxon>
        <taxon>Fabaceae</taxon>
        <taxon>Papilionoideae</taxon>
        <taxon>50 kb inversion clade</taxon>
        <taxon>NPAAA clade</taxon>
        <taxon>Hologalegina</taxon>
        <taxon>IRL clade</taxon>
        <taxon>Trifolieae</taxon>
        <taxon>Trifolium</taxon>
    </lineage>
</organism>
<reference evidence="1 2" key="1">
    <citation type="journal article" date="2018" name="Front. Plant Sci.">
        <title>Red Clover (Trifolium pratense) and Zigzag Clover (T. medium) - A Picture of Genomic Similarities and Differences.</title>
        <authorList>
            <person name="Dluhosova J."/>
            <person name="Istvanek J."/>
            <person name="Nedelnik J."/>
            <person name="Repkova J."/>
        </authorList>
    </citation>
    <scope>NUCLEOTIDE SEQUENCE [LARGE SCALE GENOMIC DNA]</scope>
    <source>
        <strain evidence="2">cv. 10/8</strain>
        <tissue evidence="1">Leaf</tissue>
    </source>
</reference>
<dbReference type="EMBL" id="LXQA010043386">
    <property type="protein sequence ID" value="MCI00492.1"/>
    <property type="molecule type" value="Genomic_DNA"/>
</dbReference>
<evidence type="ECO:0000313" key="2">
    <source>
        <dbReference type="Proteomes" id="UP000265520"/>
    </source>
</evidence>
<name>A0A392NM39_9FABA</name>
<sequence>MCSLTESDGFTFLRADNEDCITYSGFCEALRQFVMGKNTVVAVMIVVVDGVYCRGFNYHGV</sequence>
<evidence type="ECO:0000313" key="1">
    <source>
        <dbReference type="EMBL" id="MCI00492.1"/>
    </source>
</evidence>
<proteinExistence type="predicted"/>
<gene>
    <name evidence="1" type="ORF">A2U01_0021511</name>
</gene>
<dbReference type="Proteomes" id="UP000265520">
    <property type="component" value="Unassembled WGS sequence"/>
</dbReference>
<protein>
    <submittedName>
        <fullName evidence="1">Putative calcium-binding protein</fullName>
    </submittedName>
</protein>
<comment type="caution">
    <text evidence="1">The sequence shown here is derived from an EMBL/GenBank/DDBJ whole genome shotgun (WGS) entry which is preliminary data.</text>
</comment>
<dbReference type="AlphaFoldDB" id="A0A392NM39"/>
<accession>A0A392NM39</accession>
<keyword evidence="2" id="KW-1185">Reference proteome</keyword>